<dbReference type="Proteomes" id="UP000255265">
    <property type="component" value="Unassembled WGS sequence"/>
</dbReference>
<organism evidence="2 3">
    <name type="scientific">Pseudacidovorax intermedius</name>
    <dbReference type="NCBI Taxonomy" id="433924"/>
    <lineage>
        <taxon>Bacteria</taxon>
        <taxon>Pseudomonadati</taxon>
        <taxon>Pseudomonadota</taxon>
        <taxon>Betaproteobacteria</taxon>
        <taxon>Burkholderiales</taxon>
        <taxon>Comamonadaceae</taxon>
        <taxon>Pseudacidovorax</taxon>
    </lineage>
</organism>
<dbReference type="Gene3D" id="1.25.40.10">
    <property type="entry name" value="Tetratricopeptide repeat domain"/>
    <property type="match status" value="1"/>
</dbReference>
<gene>
    <name evidence="2" type="ORF">DFR41_102220</name>
</gene>
<protein>
    <submittedName>
        <fullName evidence="2">Uncharacterized protein</fullName>
    </submittedName>
</protein>
<dbReference type="AlphaFoldDB" id="A0A370FLR0"/>
<feature type="transmembrane region" description="Helical" evidence="1">
    <location>
        <begin position="27"/>
        <end position="47"/>
    </location>
</feature>
<evidence type="ECO:0000256" key="1">
    <source>
        <dbReference type="SAM" id="Phobius"/>
    </source>
</evidence>
<dbReference type="STRING" id="433924.NS331_06285"/>
<dbReference type="InterPro" id="IPR011990">
    <property type="entry name" value="TPR-like_helical_dom_sf"/>
</dbReference>
<evidence type="ECO:0000313" key="3">
    <source>
        <dbReference type="Proteomes" id="UP000255265"/>
    </source>
</evidence>
<comment type="caution">
    <text evidence="2">The sequence shown here is derived from an EMBL/GenBank/DDBJ whole genome shotgun (WGS) entry which is preliminary data.</text>
</comment>
<proteinExistence type="predicted"/>
<dbReference type="Pfam" id="PF14559">
    <property type="entry name" value="TPR_19"/>
    <property type="match status" value="1"/>
</dbReference>
<accession>A0A370FLR0</accession>
<sequence length="241" mass="25901">MKTTPATFSTRAVAAARPADAGPRRRVWLSMALLAGAGVLAAVTPLITRAAPVDDGVAELQHDWEVIRYQAPPAEREKRFEALAAKAHKLSEANPGRAEPLVWEGIIVSSVAGEKGGLGALGLVKQAKALYESAIAINGDVLEGSAYNSLGVLYYKVPGWPVGFGDKAKAKDLLQKALALNPKGIDPNFFYGEYLVETKQPDQAMTYLERALQAPARPGRQIADTGRREEVKALMDKIKAR</sequence>
<keyword evidence="1" id="KW-1133">Transmembrane helix</keyword>
<name>A0A370FLR0_9BURK</name>
<reference evidence="2 3" key="1">
    <citation type="submission" date="2018-07" db="EMBL/GenBank/DDBJ databases">
        <title>Genomic Encyclopedia of Type Strains, Phase IV (KMG-IV): sequencing the most valuable type-strain genomes for metagenomic binning, comparative biology and taxonomic classification.</title>
        <authorList>
            <person name="Goeker M."/>
        </authorList>
    </citation>
    <scope>NUCLEOTIDE SEQUENCE [LARGE SCALE GENOMIC DNA]</scope>
    <source>
        <strain evidence="2 3">DSM 21352</strain>
    </source>
</reference>
<keyword evidence="3" id="KW-1185">Reference proteome</keyword>
<evidence type="ECO:0000313" key="2">
    <source>
        <dbReference type="EMBL" id="RDI27186.1"/>
    </source>
</evidence>
<keyword evidence="1" id="KW-0472">Membrane</keyword>
<dbReference type="SUPFAM" id="SSF48452">
    <property type="entry name" value="TPR-like"/>
    <property type="match status" value="1"/>
</dbReference>
<keyword evidence="1" id="KW-0812">Transmembrane</keyword>
<dbReference type="EMBL" id="QQAV01000002">
    <property type="protein sequence ID" value="RDI27186.1"/>
    <property type="molecule type" value="Genomic_DNA"/>
</dbReference>